<evidence type="ECO:0000313" key="2">
    <source>
        <dbReference type="Proteomes" id="UP000237000"/>
    </source>
</evidence>
<comment type="caution">
    <text evidence="1">The sequence shown here is derived from an EMBL/GenBank/DDBJ whole genome shotgun (WGS) entry which is preliminary data.</text>
</comment>
<sequence length="127" mass="13565">MEVGVTLEFRSPWEAEEEEEAGEAMAHSPEEEFQLLVLEMAEVEPWSNRGLVEVEVAIAMVEVVPCSNAQESEGAGCDRCNLVGKAAEEVEMLDSVHETTAAAAAVCKLASTVAEEEGLSSNVHTTA</sequence>
<dbReference type="AlphaFoldDB" id="A0A2P5FV04"/>
<accession>A0A2P5FV04</accession>
<proteinExistence type="predicted"/>
<dbReference type="Proteomes" id="UP000237000">
    <property type="component" value="Unassembled WGS sequence"/>
</dbReference>
<dbReference type="OrthoDB" id="10428314at2759"/>
<organism evidence="1 2">
    <name type="scientific">Trema orientale</name>
    <name type="common">Charcoal tree</name>
    <name type="synonym">Celtis orientalis</name>
    <dbReference type="NCBI Taxonomy" id="63057"/>
    <lineage>
        <taxon>Eukaryota</taxon>
        <taxon>Viridiplantae</taxon>
        <taxon>Streptophyta</taxon>
        <taxon>Embryophyta</taxon>
        <taxon>Tracheophyta</taxon>
        <taxon>Spermatophyta</taxon>
        <taxon>Magnoliopsida</taxon>
        <taxon>eudicotyledons</taxon>
        <taxon>Gunneridae</taxon>
        <taxon>Pentapetalae</taxon>
        <taxon>rosids</taxon>
        <taxon>fabids</taxon>
        <taxon>Rosales</taxon>
        <taxon>Cannabaceae</taxon>
        <taxon>Trema</taxon>
    </lineage>
</organism>
<dbReference type="EMBL" id="JXTC01000007">
    <property type="protein sequence ID" value="POO01618.1"/>
    <property type="molecule type" value="Genomic_DNA"/>
</dbReference>
<dbReference type="InParanoid" id="A0A2P5FV04"/>
<reference evidence="2" key="1">
    <citation type="submission" date="2016-06" db="EMBL/GenBank/DDBJ databases">
        <title>Parallel loss of symbiosis genes in relatives of nitrogen-fixing non-legume Parasponia.</title>
        <authorList>
            <person name="Van Velzen R."/>
            <person name="Holmer R."/>
            <person name="Bu F."/>
            <person name="Rutten L."/>
            <person name="Van Zeijl A."/>
            <person name="Liu W."/>
            <person name="Santuari L."/>
            <person name="Cao Q."/>
            <person name="Sharma T."/>
            <person name="Shen D."/>
            <person name="Roswanjaya Y."/>
            <person name="Wardhani T."/>
            <person name="Kalhor M.S."/>
            <person name="Jansen J."/>
            <person name="Van den Hoogen J."/>
            <person name="Gungor B."/>
            <person name="Hartog M."/>
            <person name="Hontelez J."/>
            <person name="Verver J."/>
            <person name="Yang W.-C."/>
            <person name="Schijlen E."/>
            <person name="Repin R."/>
            <person name="Schilthuizen M."/>
            <person name="Schranz E."/>
            <person name="Heidstra R."/>
            <person name="Miyata K."/>
            <person name="Fedorova E."/>
            <person name="Kohlen W."/>
            <person name="Bisseling T."/>
            <person name="Smit S."/>
            <person name="Geurts R."/>
        </authorList>
    </citation>
    <scope>NUCLEOTIDE SEQUENCE [LARGE SCALE GENOMIC DNA]</scope>
    <source>
        <strain evidence="2">cv. RG33-2</strain>
    </source>
</reference>
<evidence type="ECO:0000313" key="1">
    <source>
        <dbReference type="EMBL" id="POO01618.1"/>
    </source>
</evidence>
<name>A0A2P5FV04_TREOI</name>
<protein>
    <submittedName>
        <fullName evidence="1">Uncharacterized protein</fullName>
    </submittedName>
</protein>
<gene>
    <name evidence="1" type="ORF">TorRG33x02_023950</name>
</gene>
<keyword evidence="2" id="KW-1185">Reference proteome</keyword>